<proteinExistence type="predicted"/>
<protein>
    <submittedName>
        <fullName evidence="1">Uncharacterized protein</fullName>
    </submittedName>
</protein>
<accession>A0ACC0GN65</accession>
<sequence>MGKKAVLIGCNYEGMKAELKGCVNNAVKMVFMEVLSHVPNSELRAKEMEDVVVALRCWWLSSIELGLCHAVDLHGSLNPSCSAVVLMAHSCGVEEFEVSVEKVEMVAKHD</sequence>
<dbReference type="EMBL" id="CM045765">
    <property type="protein sequence ID" value="KAI8002033.1"/>
    <property type="molecule type" value="Genomic_DNA"/>
</dbReference>
<dbReference type="Proteomes" id="UP001060215">
    <property type="component" value="Chromosome 8"/>
</dbReference>
<evidence type="ECO:0000313" key="1">
    <source>
        <dbReference type="EMBL" id="KAI8002033.1"/>
    </source>
</evidence>
<reference evidence="1 2" key="1">
    <citation type="journal article" date="2022" name="Plant J.">
        <title>Chromosome-level genome of Camellia lanceoleosa provides a valuable resource for understanding genome evolution and self-incompatibility.</title>
        <authorList>
            <person name="Gong W."/>
            <person name="Xiao S."/>
            <person name="Wang L."/>
            <person name="Liao Z."/>
            <person name="Chang Y."/>
            <person name="Mo W."/>
            <person name="Hu G."/>
            <person name="Li W."/>
            <person name="Zhao G."/>
            <person name="Zhu H."/>
            <person name="Hu X."/>
            <person name="Ji K."/>
            <person name="Xiang X."/>
            <person name="Song Q."/>
            <person name="Yuan D."/>
            <person name="Jin S."/>
            <person name="Zhang L."/>
        </authorList>
    </citation>
    <scope>NUCLEOTIDE SEQUENCE [LARGE SCALE GENOMIC DNA]</scope>
    <source>
        <strain evidence="1">SQ_2022a</strain>
    </source>
</reference>
<gene>
    <name evidence="1" type="ORF">LOK49_LG09G02043</name>
</gene>
<comment type="caution">
    <text evidence="1">The sequence shown here is derived from an EMBL/GenBank/DDBJ whole genome shotgun (WGS) entry which is preliminary data.</text>
</comment>
<evidence type="ECO:0000313" key="2">
    <source>
        <dbReference type="Proteomes" id="UP001060215"/>
    </source>
</evidence>
<keyword evidence="2" id="KW-1185">Reference proteome</keyword>
<organism evidence="1 2">
    <name type="scientific">Camellia lanceoleosa</name>
    <dbReference type="NCBI Taxonomy" id="1840588"/>
    <lineage>
        <taxon>Eukaryota</taxon>
        <taxon>Viridiplantae</taxon>
        <taxon>Streptophyta</taxon>
        <taxon>Embryophyta</taxon>
        <taxon>Tracheophyta</taxon>
        <taxon>Spermatophyta</taxon>
        <taxon>Magnoliopsida</taxon>
        <taxon>eudicotyledons</taxon>
        <taxon>Gunneridae</taxon>
        <taxon>Pentapetalae</taxon>
        <taxon>asterids</taxon>
        <taxon>Ericales</taxon>
        <taxon>Theaceae</taxon>
        <taxon>Camellia</taxon>
    </lineage>
</organism>
<name>A0ACC0GN65_9ERIC</name>